<feature type="binding site" evidence="16">
    <location>
        <position position="133"/>
    </location>
    <ligand>
        <name>Ca(2+)</name>
        <dbReference type="ChEBI" id="CHEBI:29108"/>
        <label>2</label>
    </ligand>
</feature>
<dbReference type="SMART" id="SM00306">
    <property type="entry name" value="HintN"/>
    <property type="match status" value="1"/>
</dbReference>
<dbReference type="Pfam" id="PF01085">
    <property type="entry name" value="HH_signal"/>
    <property type="match status" value="1"/>
</dbReference>
<dbReference type="InterPro" id="IPR050387">
    <property type="entry name" value="Hedgehog_Signaling"/>
</dbReference>
<dbReference type="CDD" id="cd00081">
    <property type="entry name" value="Hint"/>
    <property type="match status" value="1"/>
</dbReference>
<feature type="binding site" evidence="16">
    <location>
        <position position="129"/>
    </location>
    <ligand>
        <name>Ca(2+)</name>
        <dbReference type="ChEBI" id="CHEBI:29108"/>
        <label>1</label>
    </ligand>
</feature>
<keyword evidence="11 17" id="KW-0472">Membrane</keyword>
<dbReference type="PROSITE" id="PS50817">
    <property type="entry name" value="INTEIN_N_TER"/>
    <property type="match status" value="1"/>
</dbReference>
<dbReference type="EMBL" id="HM179271">
    <property type="protein sequence ID" value="ADK38669.1"/>
    <property type="molecule type" value="mRNA"/>
</dbReference>
<keyword evidence="17" id="KW-0333">Golgi apparatus</keyword>
<organism evidence="21">
    <name type="scientific">Platynereis dumerilii</name>
    <name type="common">Dumeril's clam worm</name>
    <dbReference type="NCBI Taxonomy" id="6359"/>
    <lineage>
        <taxon>Eukaryota</taxon>
        <taxon>Metazoa</taxon>
        <taxon>Spiralia</taxon>
        <taxon>Lophotrochozoa</taxon>
        <taxon>Annelida</taxon>
        <taxon>Polychaeta</taxon>
        <taxon>Errantia</taxon>
        <taxon>Phyllodocida</taxon>
        <taxon>Nereididae</taxon>
        <taxon>Platynereis</taxon>
    </lineage>
</organism>
<comment type="subcellular location">
    <molecule>Protein hedgehog N-product</molecule>
    <subcellularLocation>
        <location evidence="17">Cell membrane</location>
        <topology evidence="17">Lipid-anchor</topology>
    </subcellularLocation>
</comment>
<comment type="catalytic activity">
    <reaction evidence="14">
        <text>glycyl-L-cysteinyl-[protein] + cholesterol + H(+) = [protein]-C-terminal glycyl cholesterol ester + N-terminal L-cysteinyl-[protein]</text>
        <dbReference type="Rhea" id="RHEA:59504"/>
        <dbReference type="Rhea" id="RHEA-COMP:12707"/>
        <dbReference type="Rhea" id="RHEA-COMP:15369"/>
        <dbReference type="Rhea" id="RHEA-COMP:15374"/>
        <dbReference type="ChEBI" id="CHEBI:15378"/>
        <dbReference type="ChEBI" id="CHEBI:16113"/>
        <dbReference type="ChEBI" id="CHEBI:65250"/>
        <dbReference type="ChEBI" id="CHEBI:143135"/>
        <dbReference type="ChEBI" id="CHEBI:143140"/>
    </reaction>
    <physiologicalReaction direction="left-to-right" evidence="14">
        <dbReference type="Rhea" id="RHEA:59505"/>
    </physiologicalReaction>
</comment>
<dbReference type="GO" id="GO:0010468">
    <property type="term" value="P:regulation of gene expression"/>
    <property type="evidence" value="ECO:0007669"/>
    <property type="project" value="TreeGrafter"/>
</dbReference>
<evidence type="ECO:0000256" key="18">
    <source>
        <dbReference type="SAM" id="SignalP"/>
    </source>
</evidence>
<keyword evidence="17" id="KW-0256">Endoplasmic reticulum</keyword>
<proteinExistence type="evidence at transcript level"/>
<evidence type="ECO:0000256" key="1">
    <source>
        <dbReference type="ARBA" id="ARBA00010649"/>
    </source>
</evidence>
<dbReference type="GO" id="GO:0008233">
    <property type="term" value="F:peptidase activity"/>
    <property type="evidence" value="ECO:0007669"/>
    <property type="project" value="UniProtKB-UniRule"/>
</dbReference>
<dbReference type="InterPro" id="IPR001657">
    <property type="entry name" value="Hedgehog"/>
</dbReference>
<dbReference type="InterPro" id="IPR006141">
    <property type="entry name" value="Intein_N"/>
</dbReference>
<feature type="chain" id="PRO_5003159197" description="Hedgehog protein" evidence="18">
    <location>
        <begin position="28"/>
        <end position="424"/>
    </location>
</feature>
<evidence type="ECO:0000256" key="13">
    <source>
        <dbReference type="ARBA" id="ARBA00023288"/>
    </source>
</evidence>
<feature type="domain" description="Hint" evidence="19">
    <location>
        <begin position="315"/>
        <end position="359"/>
    </location>
</feature>
<feature type="binding site" evidence="16">
    <location>
        <position position="151"/>
    </location>
    <ligand>
        <name>Zn(2+)</name>
        <dbReference type="ChEBI" id="CHEBI:29105"/>
    </ligand>
</feature>
<evidence type="ECO:0000256" key="15">
    <source>
        <dbReference type="PIRSR" id="PIRSR009400-1"/>
    </source>
</evidence>
<dbReference type="AlphaFoldDB" id="E2FMT1"/>
<evidence type="ECO:0000256" key="10">
    <source>
        <dbReference type="ARBA" id="ARBA00022837"/>
    </source>
</evidence>
<evidence type="ECO:0000259" key="19">
    <source>
        <dbReference type="SMART" id="SM00305"/>
    </source>
</evidence>
<dbReference type="GO" id="GO:0005789">
    <property type="term" value="C:endoplasmic reticulum membrane"/>
    <property type="evidence" value="ECO:0007669"/>
    <property type="project" value="UniProtKB-SubCell"/>
</dbReference>
<dbReference type="PANTHER" id="PTHR11889">
    <property type="entry name" value="HEDGEHOG"/>
    <property type="match status" value="1"/>
</dbReference>
<dbReference type="SUPFAM" id="SSF55166">
    <property type="entry name" value="Hedgehog/DD-peptidase"/>
    <property type="match status" value="1"/>
</dbReference>
<protein>
    <recommendedName>
        <fullName evidence="17">Hedgehog protein</fullName>
    </recommendedName>
</protein>
<keyword evidence="3 17" id="KW-1003">Cell membrane</keyword>
<sequence>MTSLRHWKIIGEVCLFLFLISTGPVISCGPGRGRGSSRRNRKMTPLVFKQHVPNVSENTLGASGLAEGKISRSDQKFQDLVVNYNPDIIFKNEENTGADRIMTQRCKDKLNTLAIAVMNRWPGVKLRVTEAWDEDLHHTEDSLHYEGRAVDITTSDRDRTKYGMLARLAVEAGFDWVYYESRGHVHCSVKSDSSIAIKTGGCFPSTGLATLSDGRGVTMDALHVGDSVLAMDTDGSAIYSKVVMFMDARGERQQLMYTITTEAGRELTLTPGHMVYSTSENYKDASPKDLHPVFASRIREGDYIFVLDTTTRWQSHRWRPEKVVRLQTSKQNGVFAPLTDHGNMVVDGVLVSCYAMIDSVNIAHWSFAPYRMFSYVQALFNTDSQINTNSSAVTSPPQHGIHWYAEVLHKIGEYVVHKDLWYDS</sequence>
<evidence type="ECO:0000259" key="20">
    <source>
        <dbReference type="SMART" id="SM00306"/>
    </source>
</evidence>
<evidence type="ECO:0000256" key="6">
    <source>
        <dbReference type="ARBA" id="ARBA00022723"/>
    </source>
</evidence>
<evidence type="ECO:0000256" key="5">
    <source>
        <dbReference type="ARBA" id="ARBA00022679"/>
    </source>
</evidence>
<keyword evidence="9 17" id="KW-0068">Autocatalytic cleavage</keyword>
<comment type="function">
    <molecule>Protein hedgehog</molecule>
    <text evidence="17">The C-terminal part of the hedgehog protein precursor displays an autoproteolysis activity that results in the cleavage of the full-length protein into two parts (N-product and C-product). In addition, the C-terminal part displays a cholesterol transferase activity that results by the covalent attachment of a cholesterol moiety to the C-terminal of the newly generated N-product.</text>
</comment>
<dbReference type="GO" id="GO:0005113">
    <property type="term" value="F:patched binding"/>
    <property type="evidence" value="ECO:0007669"/>
    <property type="project" value="TreeGrafter"/>
</dbReference>
<dbReference type="PANTHER" id="PTHR11889:SF31">
    <property type="entry name" value="PROTEIN HEDGEHOG"/>
    <property type="match status" value="1"/>
</dbReference>
<dbReference type="InterPro" id="IPR036844">
    <property type="entry name" value="Hint_dom_sf"/>
</dbReference>
<feature type="site" description="Cleavage; by autolysis" evidence="15">
    <location>
        <begin position="201"/>
        <end position="202"/>
    </location>
</feature>
<keyword evidence="6 16" id="KW-0479">Metal-binding</keyword>
<dbReference type="GO" id="GO:0016740">
    <property type="term" value="F:transferase activity"/>
    <property type="evidence" value="ECO:0007669"/>
    <property type="project" value="UniProtKB-KW"/>
</dbReference>
<dbReference type="InterPro" id="IPR000320">
    <property type="entry name" value="Hedgehog_signalling_dom"/>
</dbReference>
<dbReference type="PIRSF" id="PIRSF009400">
    <property type="entry name" value="Peptidase_C46"/>
    <property type="match status" value="1"/>
</dbReference>
<dbReference type="InterPro" id="IPR009045">
    <property type="entry name" value="Zn_M74/Hedgehog-like"/>
</dbReference>
<dbReference type="GO" id="GO:0016540">
    <property type="term" value="P:protein autoprocessing"/>
    <property type="evidence" value="ECO:0007669"/>
    <property type="project" value="InterPro"/>
</dbReference>
<keyword evidence="2 17" id="KW-0217">Developmental protein</keyword>
<dbReference type="Gene3D" id="3.30.1380.10">
    <property type="match status" value="1"/>
</dbReference>
<evidence type="ECO:0000256" key="14">
    <source>
        <dbReference type="ARBA" id="ARBA00048589"/>
    </source>
</evidence>
<feature type="binding site" evidence="16">
    <location>
        <position position="135"/>
    </location>
    <ligand>
        <name>Ca(2+)</name>
        <dbReference type="ChEBI" id="CHEBI:29108"/>
        <label>2</label>
    </ligand>
</feature>
<dbReference type="GO" id="GO:0016539">
    <property type="term" value="P:intein-mediated protein splicing"/>
    <property type="evidence" value="ECO:0007669"/>
    <property type="project" value="InterPro"/>
</dbReference>
<dbReference type="Pfam" id="PF01079">
    <property type="entry name" value="Hint"/>
    <property type="match status" value="1"/>
</dbReference>
<evidence type="ECO:0000256" key="16">
    <source>
        <dbReference type="PIRSR" id="PIRSR009400-2"/>
    </source>
</evidence>
<dbReference type="SMART" id="SM00305">
    <property type="entry name" value="HintC"/>
    <property type="match status" value="1"/>
</dbReference>
<feature type="binding site" evidence="16">
    <location>
        <position position="130"/>
    </location>
    <ligand>
        <name>Ca(2+)</name>
        <dbReference type="ChEBI" id="CHEBI:29108"/>
        <label>2</label>
    </ligand>
</feature>
<keyword evidence="8 17" id="KW-0378">Hydrolase</keyword>
<reference evidence="21" key="1">
    <citation type="journal article" date="2010" name="Science">
        <title>Hedgehog signaling regulates segment formation in the annelid Platynereis.</title>
        <authorList>
            <person name="Dray N."/>
            <person name="Tessmar-Raible K."/>
            <person name="Le Gouar M."/>
            <person name="Vibert L."/>
            <person name="Christodoulou F."/>
            <person name="Schipany K."/>
            <person name="Guillou A."/>
            <person name="Zantke J."/>
            <person name="Snyman H."/>
            <person name="Behague J."/>
            <person name="Vervoort M."/>
            <person name="Arendt D."/>
            <person name="Balavoine G."/>
        </authorList>
    </citation>
    <scope>NUCLEOTIDE SEQUENCE</scope>
</reference>
<dbReference type="FunFam" id="3.30.1380.10:FF:000001">
    <property type="entry name" value="Indian hedgehog"/>
    <property type="match status" value="1"/>
</dbReference>
<keyword evidence="7 17" id="KW-0732">Signal</keyword>
<evidence type="ECO:0000256" key="2">
    <source>
        <dbReference type="ARBA" id="ARBA00022473"/>
    </source>
</evidence>
<feature type="site" description="Involved in cholesterol transfer" evidence="15">
    <location>
        <position position="247"/>
    </location>
</feature>
<comment type="subcellular location">
    <molecule>Sonic hedgehog protein</molecule>
    <subcellularLocation>
        <location evidence="17">Endoplasmic reticulum membrane</location>
    </subcellularLocation>
    <subcellularLocation>
        <location evidence="17">Golgi apparatus membrane</location>
    </subcellularLocation>
</comment>
<feature type="site" description="Involved in auto-cleavage" evidence="15">
    <location>
        <position position="270"/>
    </location>
</feature>
<feature type="binding site" evidence="16">
    <location>
        <position position="99"/>
    </location>
    <ligand>
        <name>Ca(2+)</name>
        <dbReference type="ChEBI" id="CHEBI:29108"/>
        <label>1</label>
    </ligand>
</feature>
<keyword evidence="4 17" id="KW-0645">Protease</keyword>
<feature type="binding site" evidence="16">
    <location>
        <position position="94"/>
    </location>
    <ligand>
        <name>Ca(2+)</name>
        <dbReference type="ChEBI" id="CHEBI:29108"/>
        <label>2</label>
    </ligand>
</feature>
<dbReference type="Gene3D" id="2.170.16.10">
    <property type="entry name" value="Hedgehog/Intein (Hint) domain"/>
    <property type="match status" value="1"/>
</dbReference>
<dbReference type="GO" id="GO:0007224">
    <property type="term" value="P:smoothened signaling pathway"/>
    <property type="evidence" value="ECO:0007669"/>
    <property type="project" value="TreeGrafter"/>
</dbReference>
<dbReference type="PRINTS" id="PR00632">
    <property type="entry name" value="SONICHHOG"/>
</dbReference>
<evidence type="ECO:0000256" key="17">
    <source>
        <dbReference type="RuleBase" id="RU280812"/>
    </source>
</evidence>
<feature type="site" description="Essential for auto-cleavage" evidence="15">
    <location>
        <position position="273"/>
    </location>
</feature>
<name>E2FMT1_PLADU</name>
<keyword evidence="10 16" id="KW-0106">Calcium</keyword>
<dbReference type="GO" id="GO:0005886">
    <property type="term" value="C:plasma membrane"/>
    <property type="evidence" value="ECO:0007669"/>
    <property type="project" value="UniProtKB-SubCell"/>
</dbReference>
<dbReference type="InterPro" id="IPR001767">
    <property type="entry name" value="Hedgehog_Hint"/>
</dbReference>
<evidence type="ECO:0000256" key="4">
    <source>
        <dbReference type="ARBA" id="ARBA00022670"/>
    </source>
</evidence>
<feature type="binding site" evidence="16">
    <location>
        <position position="144"/>
    </location>
    <ligand>
        <name>Zn(2+)</name>
        <dbReference type="ChEBI" id="CHEBI:29105"/>
    </ligand>
</feature>
<evidence type="ECO:0000256" key="8">
    <source>
        <dbReference type="ARBA" id="ARBA00022801"/>
    </source>
</evidence>
<dbReference type="SUPFAM" id="SSF51294">
    <property type="entry name" value="Hedgehog/intein (Hint) domain"/>
    <property type="match status" value="1"/>
</dbReference>
<dbReference type="InterPro" id="IPR003587">
    <property type="entry name" value="Hint_dom_N"/>
</dbReference>
<accession>E2FMT1</accession>
<dbReference type="GO" id="GO:0005615">
    <property type="term" value="C:extracellular space"/>
    <property type="evidence" value="ECO:0007669"/>
    <property type="project" value="TreeGrafter"/>
</dbReference>
<keyword evidence="13" id="KW-0449">Lipoprotein</keyword>
<feature type="binding site" evidence="16">
    <location>
        <position position="93"/>
    </location>
    <ligand>
        <name>Ca(2+)</name>
        <dbReference type="ChEBI" id="CHEBI:29108"/>
        <label>1</label>
    </ligand>
</feature>
<comment type="function">
    <molecule>Protein hedgehog N-product</molecule>
    <text evidence="17">The dually lipidated hedgehog protein N-product is a morphogen which is essential for a variety of patterning events during development.</text>
</comment>
<feature type="binding site" evidence="16">
    <location>
        <position position="94"/>
    </location>
    <ligand>
        <name>Ca(2+)</name>
        <dbReference type="ChEBI" id="CHEBI:29108"/>
        <label>1</label>
    </ligand>
</feature>
<dbReference type="InterPro" id="IPR003586">
    <property type="entry name" value="Hint_dom_C"/>
</dbReference>
<feature type="domain" description="Hint" evidence="20">
    <location>
        <begin position="200"/>
        <end position="308"/>
    </location>
</feature>
<feature type="binding site" evidence="16">
    <location>
        <position position="130"/>
    </location>
    <ligand>
        <name>Ca(2+)</name>
        <dbReference type="ChEBI" id="CHEBI:29108"/>
        <label>1</label>
    </ligand>
</feature>
<comment type="similarity">
    <text evidence="1 17">Belongs to the hedgehog family.</text>
</comment>
<dbReference type="FunFam" id="2.170.16.10:FF:000001">
    <property type="entry name" value="Indian hedgehog"/>
    <property type="match status" value="1"/>
</dbReference>
<dbReference type="GO" id="GO:0001708">
    <property type="term" value="P:cell fate specification"/>
    <property type="evidence" value="ECO:0007669"/>
    <property type="project" value="TreeGrafter"/>
</dbReference>
<feature type="signal peptide" evidence="18">
    <location>
        <begin position="1"/>
        <end position="27"/>
    </location>
</feature>
<dbReference type="GO" id="GO:0007267">
    <property type="term" value="P:cell-cell signaling"/>
    <property type="evidence" value="ECO:0007669"/>
    <property type="project" value="InterPro"/>
</dbReference>
<keyword evidence="16" id="KW-0862">Zinc</keyword>
<evidence type="ECO:0000256" key="12">
    <source>
        <dbReference type="ARBA" id="ARBA00023139"/>
    </source>
</evidence>
<dbReference type="GO" id="GO:0005509">
    <property type="term" value="F:calcium ion binding"/>
    <property type="evidence" value="ECO:0007669"/>
    <property type="project" value="TreeGrafter"/>
</dbReference>
<dbReference type="GO" id="GO:0048731">
    <property type="term" value="P:system development"/>
    <property type="evidence" value="ECO:0007669"/>
    <property type="project" value="UniProtKB-ARBA"/>
</dbReference>
<evidence type="ECO:0000256" key="9">
    <source>
        <dbReference type="ARBA" id="ARBA00022813"/>
    </source>
</evidence>
<evidence type="ECO:0000256" key="3">
    <source>
        <dbReference type="ARBA" id="ARBA00022475"/>
    </source>
</evidence>
<keyword evidence="5" id="KW-0808">Transferase</keyword>
<evidence type="ECO:0000313" key="21">
    <source>
        <dbReference type="EMBL" id="ADK38669.1"/>
    </source>
</evidence>
<feature type="binding site" evidence="16">
    <location>
        <position position="186"/>
    </location>
    <ligand>
        <name>Zn(2+)</name>
        <dbReference type="ChEBI" id="CHEBI:29105"/>
    </ligand>
</feature>
<dbReference type="GO" id="GO:0000139">
    <property type="term" value="C:Golgi membrane"/>
    <property type="evidence" value="ECO:0007669"/>
    <property type="project" value="UniProtKB-SubCell"/>
</dbReference>
<keyword evidence="12" id="KW-0564">Palmitate</keyword>
<evidence type="ECO:0000256" key="11">
    <source>
        <dbReference type="ARBA" id="ARBA00023136"/>
    </source>
</evidence>
<evidence type="ECO:0000256" key="7">
    <source>
        <dbReference type="ARBA" id="ARBA00022729"/>
    </source>
</evidence>